<evidence type="ECO:0000313" key="3">
    <source>
        <dbReference type="Proteomes" id="UP001281410"/>
    </source>
</evidence>
<comment type="caution">
    <text evidence="2">The sequence shown here is derived from an EMBL/GenBank/DDBJ whole genome shotgun (WGS) entry which is preliminary data.</text>
</comment>
<sequence length="116" mass="12902">MVCTLNSNFIVGESLQLGFLNALLVLKQTISGNMAGRDQNIRYSAPHFGRWTQSNDDNSRFPWSKSKKGAERSDAPKVQRAGQASEEQGKGVVHKQENNANQQDTKLGARRKTLDK</sequence>
<name>A0AAE0A3N7_9ROSI</name>
<dbReference type="AlphaFoldDB" id="A0AAE0A3N7"/>
<organism evidence="2 3">
    <name type="scientific">Dipteronia sinensis</name>
    <dbReference type="NCBI Taxonomy" id="43782"/>
    <lineage>
        <taxon>Eukaryota</taxon>
        <taxon>Viridiplantae</taxon>
        <taxon>Streptophyta</taxon>
        <taxon>Embryophyta</taxon>
        <taxon>Tracheophyta</taxon>
        <taxon>Spermatophyta</taxon>
        <taxon>Magnoliopsida</taxon>
        <taxon>eudicotyledons</taxon>
        <taxon>Gunneridae</taxon>
        <taxon>Pentapetalae</taxon>
        <taxon>rosids</taxon>
        <taxon>malvids</taxon>
        <taxon>Sapindales</taxon>
        <taxon>Sapindaceae</taxon>
        <taxon>Hippocastanoideae</taxon>
        <taxon>Acereae</taxon>
        <taxon>Dipteronia</taxon>
    </lineage>
</organism>
<keyword evidence="3" id="KW-1185">Reference proteome</keyword>
<dbReference type="Proteomes" id="UP001281410">
    <property type="component" value="Unassembled WGS sequence"/>
</dbReference>
<evidence type="ECO:0000313" key="2">
    <source>
        <dbReference type="EMBL" id="KAK3199880.1"/>
    </source>
</evidence>
<reference evidence="2" key="1">
    <citation type="journal article" date="2023" name="Plant J.">
        <title>Genome sequences and population genomics provide insights into the demographic history, inbreeding, and mutation load of two 'living fossil' tree species of Dipteronia.</title>
        <authorList>
            <person name="Feng Y."/>
            <person name="Comes H.P."/>
            <person name="Chen J."/>
            <person name="Zhu S."/>
            <person name="Lu R."/>
            <person name="Zhang X."/>
            <person name="Li P."/>
            <person name="Qiu J."/>
            <person name="Olsen K.M."/>
            <person name="Qiu Y."/>
        </authorList>
    </citation>
    <scope>NUCLEOTIDE SEQUENCE</scope>
    <source>
        <strain evidence="2">NBL</strain>
    </source>
</reference>
<proteinExistence type="predicted"/>
<protein>
    <submittedName>
        <fullName evidence="2">Uncharacterized protein</fullName>
    </submittedName>
</protein>
<evidence type="ECO:0000256" key="1">
    <source>
        <dbReference type="SAM" id="MobiDB-lite"/>
    </source>
</evidence>
<dbReference type="EMBL" id="JANJYJ010000007">
    <property type="protein sequence ID" value="KAK3199880.1"/>
    <property type="molecule type" value="Genomic_DNA"/>
</dbReference>
<gene>
    <name evidence="2" type="ORF">Dsin_023295</name>
</gene>
<feature type="compositionally biased region" description="Basic and acidic residues" evidence="1">
    <location>
        <begin position="68"/>
        <end position="77"/>
    </location>
</feature>
<accession>A0AAE0A3N7</accession>
<feature type="region of interest" description="Disordered" evidence="1">
    <location>
        <begin position="48"/>
        <end position="116"/>
    </location>
</feature>